<dbReference type="GO" id="GO:0019031">
    <property type="term" value="C:viral envelope"/>
    <property type="evidence" value="ECO:0007669"/>
    <property type="project" value="UniProtKB-KW"/>
</dbReference>
<evidence type="ECO:0000313" key="4">
    <source>
        <dbReference type="Proteomes" id="UP001162227"/>
    </source>
</evidence>
<dbReference type="InterPro" id="IPR002896">
    <property type="entry name" value="Herpes_glycop_dom"/>
</dbReference>
<accession>A0A5P9JSG9</accession>
<evidence type="ECO:0000259" key="2">
    <source>
        <dbReference type="Pfam" id="PF01537"/>
    </source>
</evidence>
<dbReference type="RefSeq" id="YP_010802646.1">
    <property type="nucleotide sequence ID" value="NC_077028.1"/>
</dbReference>
<feature type="domain" description="Herpesvirus glycoprotein D/GG/GX" evidence="2">
    <location>
        <begin position="46"/>
        <end position="152"/>
    </location>
</feature>
<keyword evidence="3" id="KW-0261">Viral envelope protein</keyword>
<keyword evidence="1" id="KW-0812">Transmembrane</keyword>
<proteinExistence type="predicted"/>
<evidence type="ECO:0000256" key="1">
    <source>
        <dbReference type="SAM" id="Phobius"/>
    </source>
</evidence>
<dbReference type="Proteomes" id="UP001162227">
    <property type="component" value="Segment"/>
</dbReference>
<gene>
    <name evidence="3" type="primary">envelope glycoprotein D</name>
</gene>
<name>A0A5P9JSG9_9ALPH</name>
<protein>
    <submittedName>
        <fullName evidence="3">Envelope glycoprotein D</fullName>
    </submittedName>
</protein>
<dbReference type="GO" id="GO:0016020">
    <property type="term" value="C:membrane"/>
    <property type="evidence" value="ECO:0007669"/>
    <property type="project" value="InterPro"/>
</dbReference>
<dbReference type="GeneID" id="80541419"/>
<dbReference type="EMBL" id="MK955929">
    <property type="protein sequence ID" value="QFU14616.1"/>
    <property type="molecule type" value="Genomic_DNA"/>
</dbReference>
<dbReference type="InterPro" id="IPR036179">
    <property type="entry name" value="Ig-like_dom_sf"/>
</dbReference>
<feature type="transmembrane region" description="Helical" evidence="1">
    <location>
        <begin position="264"/>
        <end position="283"/>
    </location>
</feature>
<reference evidence="3" key="2">
    <citation type="submission" date="2019-05" db="EMBL/GenBank/DDBJ databases">
        <authorList>
            <person name="Sutherland M."/>
            <person name="Sarker S."/>
            <person name="Raidal S.R."/>
        </authorList>
    </citation>
    <scope>NUCLEOTIDE SEQUENCE</scope>
    <source>
        <strain evidence="3">PsHV 5</strain>
    </source>
</reference>
<sequence>MCFAALISLLFEPLINPAIINTNSIAQQTISIDRCDSMVIMDPLLSLTPIMLRVNLAAKKDIRVDIYWFYEYGNGCYYPLYHARFRRCRGAIYLKSCRTVALPMWDSKFYQNATVGPRPISLMLYAPNHSMSGKYILLVSVGNHIVGGRVTLSVSKTCSGSFVDLSVCRTYDNYINGYSGTNLVQVTPDDDRKKEMRFNIEYVRIHASTPVSSTLQFTSPTGYTDVYLMNHTNVIVKDTQRRNCTEKWVSIFAFLRNFPHLKIIPTWLTLLGVCTLGILVYSCSIKCTHN</sequence>
<keyword evidence="3" id="KW-0946">Virion</keyword>
<organism evidence="3 4">
    <name type="scientific">Psittacid alphaherpesvirus 5</name>
    <dbReference type="NCBI Taxonomy" id="2972693"/>
    <lineage>
        <taxon>Viruses</taxon>
        <taxon>Duplodnaviria</taxon>
        <taxon>Heunggongvirae</taxon>
        <taxon>Peploviricota</taxon>
        <taxon>Herviviricetes</taxon>
        <taxon>Herpesvirales</taxon>
        <taxon>Orthoherpesviridae</taxon>
        <taxon>Alphaherpesvirinae</taxon>
        <taxon>Iltovirus</taxon>
        <taxon>Iltovirus psittacidalpha5</taxon>
    </lineage>
</organism>
<reference evidence="3" key="1">
    <citation type="journal article" date="2019" name="Vet. Microbiol.">
        <title>Molecular and microscopic characterisation of a novel pathogenic herpesvirus from Indian ringneck parrots (Psittacula krameri).</title>
        <authorList>
            <person name="Sutherland M."/>
            <person name="Sarker S."/>
            <person name="Raidal S.R."/>
        </authorList>
    </citation>
    <scope>NUCLEOTIDE SEQUENCE</scope>
    <source>
        <strain evidence="3">PsHV 5</strain>
    </source>
</reference>
<dbReference type="KEGG" id="vg:80541419"/>
<keyword evidence="1" id="KW-0472">Membrane</keyword>
<keyword evidence="4" id="KW-1185">Reference proteome</keyword>
<evidence type="ECO:0000313" key="3">
    <source>
        <dbReference type="EMBL" id="QFU14616.1"/>
    </source>
</evidence>
<dbReference type="Gene3D" id="2.70.230.10">
    <property type="match status" value="1"/>
</dbReference>
<dbReference type="Pfam" id="PF01537">
    <property type="entry name" value="Herpes_glycop_D"/>
    <property type="match status" value="1"/>
</dbReference>
<keyword evidence="1" id="KW-1133">Transmembrane helix</keyword>
<dbReference type="SUPFAM" id="SSF48726">
    <property type="entry name" value="Immunoglobulin"/>
    <property type="match status" value="1"/>
</dbReference>